<evidence type="ECO:0000313" key="1">
    <source>
        <dbReference type="EMBL" id="MDA4178020.1"/>
    </source>
</evidence>
<reference evidence="1" key="1">
    <citation type="submission" date="2022-08" db="EMBL/GenBank/DDBJ databases">
        <title>Genome sequencing of human pathogens.</title>
        <authorList>
            <person name="Cao X."/>
        </authorList>
    </citation>
    <scope>NUCLEOTIDE SEQUENCE</scope>
    <source>
        <strain evidence="1">EC16126</strain>
    </source>
</reference>
<dbReference type="Proteomes" id="UP001211064">
    <property type="component" value="Unassembled WGS sequence"/>
</dbReference>
<accession>A0AAW5Z7A8</accession>
<dbReference type="EMBL" id="JANWOR010000274">
    <property type="protein sequence ID" value="MDA4178020.1"/>
    <property type="molecule type" value="Genomic_DNA"/>
</dbReference>
<feature type="non-terminal residue" evidence="1">
    <location>
        <position position="1"/>
    </location>
</feature>
<organism evidence="1 2">
    <name type="scientific">Escherichia coli</name>
    <dbReference type="NCBI Taxonomy" id="562"/>
    <lineage>
        <taxon>Bacteria</taxon>
        <taxon>Pseudomonadati</taxon>
        <taxon>Pseudomonadota</taxon>
        <taxon>Gammaproteobacteria</taxon>
        <taxon>Enterobacterales</taxon>
        <taxon>Enterobacteriaceae</taxon>
        <taxon>Escherichia</taxon>
    </lineage>
</organism>
<proteinExistence type="predicted"/>
<dbReference type="AlphaFoldDB" id="A0AAW5Z7A8"/>
<comment type="caution">
    <text evidence="1">The sequence shown here is derived from an EMBL/GenBank/DDBJ whole genome shotgun (WGS) entry which is preliminary data.</text>
</comment>
<dbReference type="SUPFAM" id="SSF48371">
    <property type="entry name" value="ARM repeat"/>
    <property type="match status" value="1"/>
</dbReference>
<dbReference type="PANTHER" id="PTHR12697:SF5">
    <property type="entry name" value="DEOXYHYPUSINE HYDROXYLASE"/>
    <property type="match status" value="1"/>
</dbReference>
<gene>
    <name evidence="1" type="primary">yibA</name>
    <name evidence="1" type="ORF">NY836_11505</name>
</gene>
<sequence length="269" mass="30578">KEYGLYNQCKKLNDDELFRLLDDHNSLKRISSARVLQLRGGQDAVRLAIEFCSDKNYIRRDIGAFILGQIKICKKCEDNVFNILNNMALNDKSACVRATAIESTAQRCKKNPIYSPKIVEQSQITAFDKSTNVRRATAFAISVINDKATIPLLINLLKDPNGDVRNWAAFAININKYDNSDIRDCFVEMLQDKNEEVRIEAIIGLSYRKDKRVLSVLCDELKKNTVYDDIIEAAGELGDKTLLPVLDTMLYKFDDNEIITSAIDKLKRS</sequence>
<protein>
    <submittedName>
        <fullName evidence="1">HEAT repeat domain-containing protein</fullName>
    </submittedName>
</protein>
<evidence type="ECO:0000313" key="2">
    <source>
        <dbReference type="Proteomes" id="UP001211064"/>
    </source>
</evidence>
<dbReference type="RefSeq" id="WP_252905826.1">
    <property type="nucleotide sequence ID" value="NZ_JAGUCQ010000051.1"/>
</dbReference>
<dbReference type="GO" id="GO:0016491">
    <property type="term" value="F:oxidoreductase activity"/>
    <property type="evidence" value="ECO:0007669"/>
    <property type="project" value="TreeGrafter"/>
</dbReference>
<dbReference type="InterPro" id="IPR011989">
    <property type="entry name" value="ARM-like"/>
</dbReference>
<dbReference type="Gene3D" id="1.25.10.10">
    <property type="entry name" value="Leucine-rich Repeat Variant"/>
    <property type="match status" value="1"/>
</dbReference>
<dbReference type="InterPro" id="IPR016024">
    <property type="entry name" value="ARM-type_fold"/>
</dbReference>
<dbReference type="PANTHER" id="PTHR12697">
    <property type="entry name" value="PBS LYASE HEAT-LIKE PROTEIN"/>
    <property type="match status" value="1"/>
</dbReference>
<dbReference type="NCBIfam" id="NF007244">
    <property type="entry name" value="PRK09687.1"/>
    <property type="match status" value="1"/>
</dbReference>
<name>A0AAW5Z7A8_ECOLX</name>
<dbReference type="Pfam" id="PF13646">
    <property type="entry name" value="HEAT_2"/>
    <property type="match status" value="1"/>
</dbReference>